<sequence>MLIFEIQLCPISFSNALLGINCGTALVFVGEESHEHEKKKWGTYQRLGRNASTLTSIPLFGAEVSLEEIRSAASLYPKPPSIPGDLVSVPELDPQLGAIVGHGVTEGGLGGNPLIGRPILDELDIRELLLDHVNHHFCWGSRPARTWKIQAVEDCNVYVGTLETFIEERETITQKEPYHGGKVDGKASGAEPDTWELDLTSEFPLLFVSQKEIRVRVPHSEAVEKCTGCAGRGDIVCPTCNVDQEPGIYKENQMTVCSSCHGRGLIAHKDGSDTICVKCNGKGMLPCVTCNSRGLLKCETCQGEGSLLTRNIVIVRWRTLSTKKVSASRGAASVPDEVFHRAKGVQLCNTQAYHCTPAFFADSYFLNNFSSEVISERAQVPPSARVICERHIITVVPVTRIIMAHRSRSFGFYLIGTSREVYIKDYPYKWCWGLCPCFSWLRLF</sequence>
<dbReference type="Gramene" id="ERN09634">
    <property type="protein sequence ID" value="ERN09634"/>
    <property type="gene ID" value="AMTR_s00029p00195210"/>
</dbReference>
<dbReference type="PANTHER" id="PTHR48465">
    <property type="entry name" value="PROTEIN SSUH2 HOMOLOG"/>
    <property type="match status" value="1"/>
</dbReference>
<dbReference type="AlphaFoldDB" id="W1PPB0"/>
<evidence type="ECO:0000313" key="1">
    <source>
        <dbReference type="EMBL" id="ERN09634.1"/>
    </source>
</evidence>
<accession>W1PPB0</accession>
<dbReference type="Proteomes" id="UP000017836">
    <property type="component" value="Unassembled WGS sequence"/>
</dbReference>
<evidence type="ECO:0000313" key="2">
    <source>
        <dbReference type="Proteomes" id="UP000017836"/>
    </source>
</evidence>
<proteinExistence type="predicted"/>
<dbReference type="OMA" id="KRCNTCS"/>
<gene>
    <name evidence="1" type="ORF">AMTR_s00029p00195210</name>
</gene>
<protein>
    <recommendedName>
        <fullName evidence="3">CR-type domain-containing protein</fullName>
    </recommendedName>
</protein>
<dbReference type="HOGENOM" id="CLU_044550_1_0_1"/>
<dbReference type="STRING" id="13333.W1PPB0"/>
<reference evidence="2" key="1">
    <citation type="journal article" date="2013" name="Science">
        <title>The Amborella genome and the evolution of flowering plants.</title>
        <authorList>
            <consortium name="Amborella Genome Project"/>
        </authorList>
    </citation>
    <scope>NUCLEOTIDE SEQUENCE [LARGE SCALE GENOMIC DNA]</scope>
</reference>
<organism evidence="1 2">
    <name type="scientific">Amborella trichopoda</name>
    <dbReference type="NCBI Taxonomy" id="13333"/>
    <lineage>
        <taxon>Eukaryota</taxon>
        <taxon>Viridiplantae</taxon>
        <taxon>Streptophyta</taxon>
        <taxon>Embryophyta</taxon>
        <taxon>Tracheophyta</taxon>
        <taxon>Spermatophyta</taxon>
        <taxon>Magnoliopsida</taxon>
        <taxon>Amborellales</taxon>
        <taxon>Amborellaceae</taxon>
        <taxon>Amborella</taxon>
    </lineage>
</organism>
<dbReference type="InterPro" id="IPR052789">
    <property type="entry name" value="SSUH2_homolog"/>
</dbReference>
<keyword evidence="2" id="KW-1185">Reference proteome</keyword>
<dbReference type="EMBL" id="KI392980">
    <property type="protein sequence ID" value="ERN09634.1"/>
    <property type="molecule type" value="Genomic_DNA"/>
</dbReference>
<dbReference type="PANTHER" id="PTHR48465:SF1">
    <property type="entry name" value="PROTEIN SSUH2 HOMOLOG"/>
    <property type="match status" value="1"/>
</dbReference>
<name>W1PPB0_AMBTC</name>
<dbReference type="eggNOG" id="KOG2813">
    <property type="taxonomic scope" value="Eukaryota"/>
</dbReference>
<evidence type="ECO:0008006" key="3">
    <source>
        <dbReference type="Google" id="ProtNLM"/>
    </source>
</evidence>